<evidence type="ECO:0000256" key="2">
    <source>
        <dbReference type="ARBA" id="ARBA00022840"/>
    </source>
</evidence>
<dbReference type="Pfam" id="PF00004">
    <property type="entry name" value="AAA"/>
    <property type="match status" value="1"/>
</dbReference>
<protein>
    <recommendedName>
        <fullName evidence="4">AAA+ ATPase domain-containing protein</fullName>
    </recommendedName>
</protein>
<dbReference type="InterPro" id="IPR027417">
    <property type="entry name" value="P-loop_NTPase"/>
</dbReference>
<dbReference type="GO" id="GO:0016887">
    <property type="term" value="F:ATP hydrolysis activity"/>
    <property type="evidence" value="ECO:0007669"/>
    <property type="project" value="InterPro"/>
</dbReference>
<dbReference type="GO" id="GO:0005524">
    <property type="term" value="F:ATP binding"/>
    <property type="evidence" value="ECO:0007669"/>
    <property type="project" value="UniProtKB-KW"/>
</dbReference>
<dbReference type="SUPFAM" id="SSF52540">
    <property type="entry name" value="P-loop containing nucleoside triphosphate hydrolases"/>
    <property type="match status" value="1"/>
</dbReference>
<name>A0A9W8U5P7_9HYPO</name>
<feature type="region of interest" description="Disordered" evidence="3">
    <location>
        <begin position="449"/>
        <end position="474"/>
    </location>
</feature>
<dbReference type="Gene3D" id="3.40.50.300">
    <property type="entry name" value="P-loop containing nucleotide triphosphate hydrolases"/>
    <property type="match status" value="1"/>
</dbReference>
<keyword evidence="1" id="KW-0547">Nucleotide-binding</keyword>
<dbReference type="InterPro" id="IPR003593">
    <property type="entry name" value="AAA+_ATPase"/>
</dbReference>
<keyword evidence="2" id="KW-0067">ATP-binding</keyword>
<comment type="caution">
    <text evidence="5">The sequence shown here is derived from an EMBL/GenBank/DDBJ whole genome shotgun (WGS) entry which is preliminary data.</text>
</comment>
<reference evidence="5" key="1">
    <citation type="submission" date="2022-10" db="EMBL/GenBank/DDBJ databases">
        <title>Fusarium specimens isolated from Avocado Roots.</title>
        <authorList>
            <person name="Stajich J."/>
            <person name="Roper C."/>
            <person name="Heimlech-Rivalta G."/>
        </authorList>
    </citation>
    <scope>NUCLEOTIDE SEQUENCE</scope>
    <source>
        <strain evidence="5">CF00143</strain>
    </source>
</reference>
<dbReference type="Gene3D" id="1.10.8.60">
    <property type="match status" value="1"/>
</dbReference>
<dbReference type="GO" id="GO:0005741">
    <property type="term" value="C:mitochondrial outer membrane"/>
    <property type="evidence" value="ECO:0007669"/>
    <property type="project" value="TreeGrafter"/>
</dbReference>
<feature type="region of interest" description="Disordered" evidence="3">
    <location>
        <begin position="877"/>
        <end position="898"/>
    </location>
</feature>
<dbReference type="InterPro" id="IPR003959">
    <property type="entry name" value="ATPase_AAA_core"/>
</dbReference>
<evidence type="ECO:0000259" key="4">
    <source>
        <dbReference type="SMART" id="SM00382"/>
    </source>
</evidence>
<dbReference type="InterPro" id="IPR051701">
    <property type="entry name" value="Mito_OM_Translocase_MSP1"/>
</dbReference>
<feature type="compositionally biased region" description="Basic and acidic residues" evidence="3">
    <location>
        <begin position="879"/>
        <end position="892"/>
    </location>
</feature>
<dbReference type="Pfam" id="PF06985">
    <property type="entry name" value="HET"/>
    <property type="match status" value="1"/>
</dbReference>
<sequence length="1738" mass="194085">MSQSSTGLVTPQTDPLSNGNKQGSIGSFRPVAPLWFLNNVRTFDELQQLDTCLEPVNGALPNEMEFKSPLDEKGKTTNAHFGIDRLAIEDVLDMTAALHTMTTSGANECGIILLSKMRFGYDFLDRVAVTMAREIGSSIITLTAMELEDIALEFLQQRNLYNKEHSEHSLEDENDSTTLIRDPTEYFFGNRSRRKAEKSDTYRNGQAVFALLDAATARMKVAKSLNPKVENPGIIFYVRDMSFNSKTLQARILCRMRDAITQRRQAGQRVTLVVGLAHTEIHEDDAAIDDQAEMVWLKPTCSCHLCEYKNGDCCDEYHCPLKTARRKLTDQDMSCFVLEPQSVPKEWPKQRMQSWPPSLVTTNIQSFKRCLRQNLPGLSSCPPDLLEAQSDWITALSSDKLKYFFPQAQEEAVIVNKIARTYAVGRGSRQRSMRMSDIEGAFARAEHAARSRGLLKSPPTETDESSHDKETTEPTWKQKMNAIMPHCNAHELALLSNVVDPAALEGTQDEIETDDGILENLSRLVRLTATSAASGLSRKTNVKGALLYGPPGTGKTLLARILAKRTGTLLIALDASSVNSRWIGEAEKAIVAAFSLGQKLSPCIIFIDEVDALFFHRSDNDGVSNRQIINQFLQSMDGLRQGDDAPFVLGATNRPFDLDSAFLRRLPHQIELTLPNADSRARILRMVLGEDELDPDLSVDSLATVTKGFTGSDLSNMCVQASLACSLEQSSEASGGNPILRQKIASRHFAKALEMTHASVSPRDTQAIAKFRDGRGTALQTAAMMRILVEKKPNKSDVSNQDSDDSFSTSGDDDGPPNLEGEDHVGSQGNDQVGKVYETVVQEVDAVREPDVDSCEIVADGRGDTEQQQPMAEAQLLQHQRDEKEQQPKEPELIMSSQKSKEEDILVNFLSDQCSKPVALPVLQPPPGCLNRPRRVYPYESLPNDNSIRLLRVDLQEPGNLDSMEEPVRCSMHVVHLRDQPDYFALSYTWGDPRTIHTRKDDVLSDEHWGAPAFEIICDGNPVSVSTNLYTALVSLRVHFASGSLAAQYGEKYTPHGKDHFYIWIDAICINQDNLDEKGQQISMMSQIYGDCRCVLMWLGGNEPLIDQGWEMTRQTLESVINKLGRSEKGTIRRALSTKFDIFDKASYLDLGLEAPTEDQLLGWYLLVSRSWFTRAWIMQEWALSSNAVLICGDILIHPTKFAFHFDEVQGRGWKSSIQNMICWRLHGPWYNKFDYPSSVWFEGATSSPGEHDPHRLYASGGEDHDCQKVITDGSILHVSVLQAMVDHDPKNYSVIKSIFSMRMVYEITIDAFRSLQCSNPRDKVFAFHGMLRNEDGSAVLSTPDYNKTVSEVYLEASKVIFKQIGIRILCQREERYEFPSDLPTWVLDLRIDHMALFEAKAKHYKASRGLEKHGEAEFRGSKIVVSGYQIDTVYLASEYPSEGHNSGATLAELMDVLSCLPEKTHITVDGDMSPQDRSEVFWRTLMFDQNEAQYPIPARLGAELRAILQEGFQERMTHLAHAVVYELLLPLAEKAENVIADSTCTEFDLGDMGSGRICEGCKLKVELSLMLKNKGMAVPDPRVATTELLDCFSAISKLNGDAPIDSTERYEPPFWHEYLALVDELRTAAAEQEDLRSVALKLEALRNFVRSAITEPTVSAYLHGRVLFATSQRRLGVSCGLIRPGDGIWLLAGLQYPVILREAMDGTHFVIQCAYVHGAMHGEAVPVDKSPVLVELA</sequence>
<feature type="region of interest" description="Disordered" evidence="3">
    <location>
        <begin position="1"/>
        <end position="23"/>
    </location>
</feature>
<evidence type="ECO:0000256" key="1">
    <source>
        <dbReference type="ARBA" id="ARBA00022741"/>
    </source>
</evidence>
<keyword evidence="6" id="KW-1185">Reference proteome</keyword>
<dbReference type="PANTHER" id="PTHR45644:SF56">
    <property type="entry name" value="AAA ATPASE, PUTATIVE (AFU_ORTHOLOGUE AFUA_2G12920)-RELATED"/>
    <property type="match status" value="1"/>
</dbReference>
<dbReference type="EMBL" id="JAPDHF010000017">
    <property type="protein sequence ID" value="KAJ4007497.1"/>
    <property type="molecule type" value="Genomic_DNA"/>
</dbReference>
<organism evidence="5 6">
    <name type="scientific">Fusarium irregulare</name>
    <dbReference type="NCBI Taxonomy" id="2494466"/>
    <lineage>
        <taxon>Eukaryota</taxon>
        <taxon>Fungi</taxon>
        <taxon>Dikarya</taxon>
        <taxon>Ascomycota</taxon>
        <taxon>Pezizomycotina</taxon>
        <taxon>Sordariomycetes</taxon>
        <taxon>Hypocreomycetidae</taxon>
        <taxon>Hypocreales</taxon>
        <taxon>Nectriaceae</taxon>
        <taxon>Fusarium</taxon>
        <taxon>Fusarium incarnatum-equiseti species complex</taxon>
    </lineage>
</organism>
<dbReference type="PANTHER" id="PTHR45644">
    <property type="entry name" value="AAA ATPASE, PUTATIVE (AFU_ORTHOLOGUE AFUA_2G12920)-RELATED-RELATED"/>
    <property type="match status" value="1"/>
</dbReference>
<evidence type="ECO:0000313" key="5">
    <source>
        <dbReference type="EMBL" id="KAJ4007497.1"/>
    </source>
</evidence>
<gene>
    <name evidence="5" type="ORF">NW766_010183</name>
</gene>
<accession>A0A9W8U5P7</accession>
<dbReference type="InterPro" id="IPR010730">
    <property type="entry name" value="HET"/>
</dbReference>
<feature type="region of interest" description="Disordered" evidence="3">
    <location>
        <begin position="791"/>
        <end position="833"/>
    </location>
</feature>
<proteinExistence type="predicted"/>
<dbReference type="Proteomes" id="UP001152130">
    <property type="component" value="Unassembled WGS sequence"/>
</dbReference>
<evidence type="ECO:0000256" key="3">
    <source>
        <dbReference type="SAM" id="MobiDB-lite"/>
    </source>
</evidence>
<feature type="domain" description="AAA+ ATPase" evidence="4">
    <location>
        <begin position="541"/>
        <end position="676"/>
    </location>
</feature>
<dbReference type="OrthoDB" id="39734at2759"/>
<evidence type="ECO:0000313" key="6">
    <source>
        <dbReference type="Proteomes" id="UP001152130"/>
    </source>
</evidence>
<dbReference type="SMART" id="SM00382">
    <property type="entry name" value="AAA"/>
    <property type="match status" value="1"/>
</dbReference>